<organism evidence="1 2">
    <name type="scientific">Edaphobacter dinghuensis</name>
    <dbReference type="NCBI Taxonomy" id="1560005"/>
    <lineage>
        <taxon>Bacteria</taxon>
        <taxon>Pseudomonadati</taxon>
        <taxon>Acidobacteriota</taxon>
        <taxon>Terriglobia</taxon>
        <taxon>Terriglobales</taxon>
        <taxon>Acidobacteriaceae</taxon>
        <taxon>Edaphobacter</taxon>
    </lineage>
</organism>
<dbReference type="EMBL" id="BMGT01000003">
    <property type="protein sequence ID" value="GGG85682.1"/>
    <property type="molecule type" value="Genomic_DNA"/>
</dbReference>
<sequence length="264" mass="29165">MKLAGFRFLLFAVVLLVADVAVGFAAGASAPVEGYRVVHAYPHDGSAFTQGLVMIDGMLYEGTGLNGRSSVRAVDLATGRVLQSVKVPDRYFGEGLTDWGSNLIELTWLAHRGFVYDRFSMRLVKTFEYKGEGWGLTHDRQNLIMSDGTPVLRFLDPVTFKVVRTLAVSDGGKPVKELNELEYIHGEIYANVWQTDRIARISPVTGEVIAWIDLSGLLGNEPRDGNAVLNGIAYDQKNDRLFVTGKLWPKLFEIKLVPETSASK</sequence>
<dbReference type="InterPro" id="IPR011044">
    <property type="entry name" value="Quino_amine_DH_bsu"/>
</dbReference>
<comment type="caution">
    <text evidence="1">The sequence shown here is derived from an EMBL/GenBank/DDBJ whole genome shotgun (WGS) entry which is preliminary data.</text>
</comment>
<protein>
    <submittedName>
        <fullName evidence="1">Glutamine cyclotransferase</fullName>
    </submittedName>
</protein>
<accession>A0A917HQ96</accession>
<dbReference type="GO" id="GO:0016603">
    <property type="term" value="F:glutaminyl-peptide cyclotransferase activity"/>
    <property type="evidence" value="ECO:0007669"/>
    <property type="project" value="InterPro"/>
</dbReference>
<keyword evidence="2" id="KW-1185">Reference proteome</keyword>
<evidence type="ECO:0000313" key="2">
    <source>
        <dbReference type="Proteomes" id="UP000647241"/>
    </source>
</evidence>
<dbReference type="PANTHER" id="PTHR31270">
    <property type="entry name" value="GLUTAMINYL-PEPTIDE CYCLOTRANSFERASE"/>
    <property type="match status" value="1"/>
</dbReference>
<dbReference type="Gene3D" id="2.130.10.10">
    <property type="entry name" value="YVTN repeat-like/Quinoprotein amine dehydrogenase"/>
    <property type="match status" value="1"/>
</dbReference>
<dbReference type="RefSeq" id="WP_229739368.1">
    <property type="nucleotide sequence ID" value="NZ_BMGT01000003.1"/>
</dbReference>
<gene>
    <name evidence="1" type="ORF">GCM10011585_31980</name>
</gene>
<name>A0A917HQ96_9BACT</name>
<dbReference type="InterPro" id="IPR015943">
    <property type="entry name" value="WD40/YVTN_repeat-like_dom_sf"/>
</dbReference>
<dbReference type="Proteomes" id="UP000647241">
    <property type="component" value="Unassembled WGS sequence"/>
</dbReference>
<dbReference type="InterPro" id="IPR007788">
    <property type="entry name" value="QCT"/>
</dbReference>
<proteinExistence type="predicted"/>
<reference evidence="1" key="2">
    <citation type="submission" date="2020-09" db="EMBL/GenBank/DDBJ databases">
        <authorList>
            <person name="Sun Q."/>
            <person name="Zhou Y."/>
        </authorList>
    </citation>
    <scope>NUCLEOTIDE SEQUENCE</scope>
    <source>
        <strain evidence="1">CGMCC 1.12997</strain>
    </source>
</reference>
<reference evidence="1" key="1">
    <citation type="journal article" date="2014" name="Int. J. Syst. Evol. Microbiol.">
        <title>Complete genome sequence of Corynebacterium casei LMG S-19264T (=DSM 44701T), isolated from a smear-ripened cheese.</title>
        <authorList>
            <consortium name="US DOE Joint Genome Institute (JGI-PGF)"/>
            <person name="Walter F."/>
            <person name="Albersmeier A."/>
            <person name="Kalinowski J."/>
            <person name="Ruckert C."/>
        </authorList>
    </citation>
    <scope>NUCLEOTIDE SEQUENCE</scope>
    <source>
        <strain evidence="1">CGMCC 1.12997</strain>
    </source>
</reference>
<evidence type="ECO:0000313" key="1">
    <source>
        <dbReference type="EMBL" id="GGG85682.1"/>
    </source>
</evidence>
<dbReference type="PANTHER" id="PTHR31270:SF1">
    <property type="entry name" value="GLUTAMINYL-PEPTIDE CYCLOTRANSFERASE"/>
    <property type="match status" value="1"/>
</dbReference>
<dbReference type="Pfam" id="PF05096">
    <property type="entry name" value="Glu_cyclase_2"/>
    <property type="match status" value="1"/>
</dbReference>
<dbReference type="AlphaFoldDB" id="A0A917HQ96"/>
<dbReference type="SUPFAM" id="SSF50969">
    <property type="entry name" value="YVTN repeat-like/Quinoprotein amine dehydrogenase"/>
    <property type="match status" value="1"/>
</dbReference>